<dbReference type="GeneID" id="66073040"/>
<keyword evidence="5 11" id="KW-0698">rRNA processing</keyword>
<evidence type="ECO:0000256" key="9">
    <source>
        <dbReference type="ARBA" id="ARBA00024668"/>
    </source>
</evidence>
<feature type="compositionally biased region" description="Basic and acidic residues" evidence="12">
    <location>
        <begin position="310"/>
        <end position="329"/>
    </location>
</feature>
<comment type="function">
    <text evidence="9">Required for 40S ribosome biogenesis. Involved in nucleolar processing of pre-18S ribosomal RNA and ribosome assembly. Essential for vegetative growth.</text>
</comment>
<accession>A0A9P8ABY9</accession>
<dbReference type="FunFam" id="3.30.1370.10:FF:000011">
    <property type="entry name" value="KRR1 small subunit processome component"/>
    <property type="match status" value="1"/>
</dbReference>
<comment type="caution">
    <text evidence="14">The sequence shown here is derived from an EMBL/GenBank/DDBJ whole genome shotgun (WGS) entry which is preliminary data.</text>
</comment>
<evidence type="ECO:0000256" key="3">
    <source>
        <dbReference type="ARBA" id="ARBA00017405"/>
    </source>
</evidence>
<dbReference type="InterPro" id="IPR048550">
    <property type="entry name" value="KRR1-like_KH1_euk"/>
</dbReference>
<comment type="subcellular location">
    <subcellularLocation>
        <location evidence="1 11">Nucleus</location>
        <location evidence="1 11">Nucleolus</location>
    </subcellularLocation>
</comment>
<dbReference type="GO" id="GO:0003723">
    <property type="term" value="F:RNA binding"/>
    <property type="evidence" value="ECO:0007669"/>
    <property type="project" value="UniProtKB-KW"/>
</dbReference>
<feature type="region of interest" description="Disordered" evidence="12">
    <location>
        <begin position="310"/>
        <end position="379"/>
    </location>
</feature>
<dbReference type="SUPFAM" id="SSF54791">
    <property type="entry name" value="Eukaryotic type KH-domain (KH-domain type I)"/>
    <property type="match status" value="1"/>
</dbReference>
<dbReference type="PANTHER" id="PTHR12581:SF0">
    <property type="entry name" value="KRR1 SMALL SUBUNIT PROCESSOME COMPONENT HOMOLOG"/>
    <property type="match status" value="1"/>
</dbReference>
<dbReference type="Pfam" id="PF21800">
    <property type="entry name" value="KH_KRR1_2nd"/>
    <property type="match status" value="1"/>
</dbReference>
<comment type="subunit">
    <text evidence="10">Component of the ribosomal small subunit (SSU) processome composed of at least 40 protein subunits and snoRNA U3. Interacts with snoRNA U3. Interacts with MPP10, KRI1 and with ribosomal proteins RPS1A, RPS4A, RPS4B, RPS8A, RPS8B, RPS11A, RPS11B, RPS13, RPS24, RPS25, RPL4A, RPL7B, RPL8, RPL23, RPL25 and RPL28.</text>
</comment>
<dbReference type="CDD" id="cd22394">
    <property type="entry name" value="KH-I_KRR1_rpt2"/>
    <property type="match status" value="1"/>
</dbReference>
<gene>
    <name evidence="14" type="primary">MIS3</name>
    <name evidence="14" type="ORF">E1B28_003964</name>
</gene>
<evidence type="ECO:0000256" key="10">
    <source>
        <dbReference type="ARBA" id="ARBA00025908"/>
    </source>
</evidence>
<dbReference type="PANTHER" id="PTHR12581">
    <property type="entry name" value="HIV-1 REV BINDING PROTEIN 2, 3"/>
    <property type="match status" value="1"/>
</dbReference>
<keyword evidence="7 11" id="KW-0539">Nucleus</keyword>
<dbReference type="RefSeq" id="XP_043013007.1">
    <property type="nucleotide sequence ID" value="XM_043148408.1"/>
</dbReference>
<dbReference type="CDD" id="cd22393">
    <property type="entry name" value="KH-I_KRR1_rpt1"/>
    <property type="match status" value="1"/>
</dbReference>
<dbReference type="InterPro" id="IPR048549">
    <property type="entry name" value="KRR1-like_KH2_euk"/>
</dbReference>
<dbReference type="FunFam" id="3.30.1370.10:FF:000014">
    <property type="entry name" value="KRR1 small subunit processome component"/>
    <property type="match status" value="1"/>
</dbReference>
<evidence type="ECO:0000259" key="13">
    <source>
        <dbReference type="SMART" id="SM00322"/>
    </source>
</evidence>
<feature type="region of interest" description="Disordered" evidence="12">
    <location>
        <begin position="258"/>
        <end position="289"/>
    </location>
</feature>
<evidence type="ECO:0000313" key="14">
    <source>
        <dbReference type="EMBL" id="KAG7096537.1"/>
    </source>
</evidence>
<dbReference type="InterPro" id="IPR004087">
    <property type="entry name" value="KH_dom"/>
</dbReference>
<dbReference type="GO" id="GO:0006364">
    <property type="term" value="P:rRNA processing"/>
    <property type="evidence" value="ECO:0007669"/>
    <property type="project" value="UniProtKB-KW"/>
</dbReference>
<organism evidence="14 15">
    <name type="scientific">Marasmius oreades</name>
    <name type="common">fairy-ring Marasmius</name>
    <dbReference type="NCBI Taxonomy" id="181124"/>
    <lineage>
        <taxon>Eukaryota</taxon>
        <taxon>Fungi</taxon>
        <taxon>Dikarya</taxon>
        <taxon>Basidiomycota</taxon>
        <taxon>Agaricomycotina</taxon>
        <taxon>Agaricomycetes</taxon>
        <taxon>Agaricomycetidae</taxon>
        <taxon>Agaricales</taxon>
        <taxon>Marasmiineae</taxon>
        <taxon>Marasmiaceae</taxon>
        <taxon>Marasmius</taxon>
    </lineage>
</organism>
<feature type="compositionally biased region" description="Basic and acidic residues" evidence="12">
    <location>
        <begin position="338"/>
        <end position="347"/>
    </location>
</feature>
<reference evidence="14" key="1">
    <citation type="journal article" date="2021" name="Genome Biol. Evol.">
        <title>The assembled and annotated genome of the fairy-ring fungus Marasmius oreades.</title>
        <authorList>
            <person name="Hiltunen M."/>
            <person name="Ament-Velasquez S.L."/>
            <person name="Johannesson H."/>
        </authorList>
    </citation>
    <scope>NUCLEOTIDE SEQUENCE</scope>
    <source>
        <strain evidence="14">03SP1</strain>
    </source>
</reference>
<dbReference type="KEGG" id="more:E1B28_003964"/>
<dbReference type="GO" id="GO:0032040">
    <property type="term" value="C:small-subunit processome"/>
    <property type="evidence" value="ECO:0007669"/>
    <property type="project" value="TreeGrafter"/>
</dbReference>
<sequence>MSDTEVVVNKNKSHRKDKPWDTDDIDQWWKIDPFHPEDNKGGAFLEESSFATLFPKYREKYLREVWSVVTKALETHDVACTLDLVNGSMSVRTTRKTYDPYIIFKARDMIKLLARGVAVQQAVKILDDNISCDIIKIGNLVRNKERFVKRRQRIIGPDGSTLKAIELLTQCYVLVQGNTVSVMGPHKSLKEVRRIVLDCMKNIHPIYRIKELMIRRELAKDPKLATESWDRFLPQFRKSHLKTSERTAKKNERLAARNAARQVAGLEPATSQPTKKVYTPFPPAQQPRKVDLQLESGEYFLKKHEIEAREADKRKQKQAENTKNKRAERSQAFIAPVEGRHMTVEEKRHKKRKATEDENGQHVEKAKKKKHKATEDEVA</sequence>
<keyword evidence="4 11" id="KW-0690">Ribosome biogenesis</keyword>
<evidence type="ECO:0000313" key="15">
    <source>
        <dbReference type="Proteomes" id="UP001049176"/>
    </source>
</evidence>
<dbReference type="Proteomes" id="UP001049176">
    <property type="component" value="Chromosome 2"/>
</dbReference>
<dbReference type="InterPro" id="IPR048548">
    <property type="entry name" value="KRR1-like_KH2"/>
</dbReference>
<dbReference type="PIRSF" id="PIRSF006515">
    <property type="entry name" value="KRR1"/>
    <property type="match status" value="1"/>
</dbReference>
<evidence type="ECO:0000256" key="5">
    <source>
        <dbReference type="ARBA" id="ARBA00022552"/>
    </source>
</evidence>
<dbReference type="InterPro" id="IPR036612">
    <property type="entry name" value="KH_dom_type_1_sf"/>
</dbReference>
<dbReference type="SMART" id="SM00322">
    <property type="entry name" value="KH"/>
    <property type="match status" value="1"/>
</dbReference>
<dbReference type="OrthoDB" id="441223at2759"/>
<proteinExistence type="inferred from homology"/>
<feature type="domain" description="K Homology" evidence="13">
    <location>
        <begin position="131"/>
        <end position="201"/>
    </location>
</feature>
<evidence type="ECO:0000256" key="12">
    <source>
        <dbReference type="SAM" id="MobiDB-lite"/>
    </source>
</evidence>
<dbReference type="Gene3D" id="3.30.1370.10">
    <property type="entry name" value="K Homology domain, type 1"/>
    <property type="match status" value="2"/>
</dbReference>
<evidence type="ECO:0000256" key="2">
    <source>
        <dbReference type="ARBA" id="ARBA00009344"/>
    </source>
</evidence>
<dbReference type="InterPro" id="IPR041174">
    <property type="entry name" value="KRR1-like_KH1"/>
</dbReference>
<evidence type="ECO:0000256" key="4">
    <source>
        <dbReference type="ARBA" id="ARBA00022517"/>
    </source>
</evidence>
<keyword evidence="6 11" id="KW-0694">RNA-binding</keyword>
<name>A0A9P8ABY9_9AGAR</name>
<evidence type="ECO:0000256" key="6">
    <source>
        <dbReference type="ARBA" id="ARBA00022884"/>
    </source>
</evidence>
<evidence type="ECO:0000256" key="8">
    <source>
        <dbReference type="ARBA" id="ARBA00023274"/>
    </source>
</evidence>
<feature type="compositionally biased region" description="Basic and acidic residues" evidence="12">
    <location>
        <begin position="354"/>
        <end position="364"/>
    </location>
</feature>
<protein>
    <recommendedName>
        <fullName evidence="3 11">KRR1 small subunit processome component</fullName>
    </recommendedName>
    <alternativeName>
        <fullName evidence="11">KRR-R motif-containing protein 1</fullName>
    </alternativeName>
</protein>
<dbReference type="Pfam" id="PF17903">
    <property type="entry name" value="KH_KRR1_1st"/>
    <property type="match status" value="1"/>
</dbReference>
<evidence type="ECO:0000256" key="1">
    <source>
        <dbReference type="ARBA" id="ARBA00004604"/>
    </source>
</evidence>
<dbReference type="EMBL" id="CM032182">
    <property type="protein sequence ID" value="KAG7096537.1"/>
    <property type="molecule type" value="Genomic_DNA"/>
</dbReference>
<evidence type="ECO:0000256" key="7">
    <source>
        <dbReference type="ARBA" id="ARBA00023242"/>
    </source>
</evidence>
<evidence type="ECO:0000256" key="11">
    <source>
        <dbReference type="PIRNR" id="PIRNR006515"/>
    </source>
</evidence>
<comment type="similarity">
    <text evidence="2 11">Belongs to the KRR1 family.</text>
</comment>
<keyword evidence="15" id="KW-1185">Reference proteome</keyword>
<dbReference type="InterPro" id="IPR024166">
    <property type="entry name" value="rRNA_assembly_KRR1"/>
</dbReference>
<dbReference type="AlphaFoldDB" id="A0A9P8ABY9"/>
<keyword evidence="8 11" id="KW-0687">Ribonucleoprotein</keyword>